<keyword evidence="9" id="KW-1185">Reference proteome</keyword>
<evidence type="ECO:0000259" key="6">
    <source>
        <dbReference type="Pfam" id="PF03755"/>
    </source>
</evidence>
<sequence length="291" mass="32890">MLYSMTGFGKAVAELPGKKITVELKSLNSKQIDIAARVPSSLRAEELAMRNLIAASLERGKVDLTIYVENVASEATVRLNVSALRAYKADVEQAAAELGIPSPADWYTVLMRFPDVIKSETPAQADDNEVEAVMTALSKAIEALMAYRRTEGEKLETFFAERIDRISELLAQVPQYETERVERIRTRMEEGLAKIHNVDYDRSRLEQELFFYIEKLDVNEEKQRLTQHLNYFTETLATAGGQGKKLGFIAQEMGREINTLGSKSNHAQMQRLVVQMKDVLEQIKEQVLNVM</sequence>
<dbReference type="RefSeq" id="WP_107031544.1">
    <property type="nucleotide sequence ID" value="NZ_CAJSYL010000050.1"/>
</dbReference>
<dbReference type="PANTHER" id="PTHR30636:SF3">
    <property type="entry name" value="UPF0701 PROTEIN YICC"/>
    <property type="match status" value="1"/>
</dbReference>
<feature type="domain" description="Endoribonuclease YicC-like C-terminal" evidence="7">
    <location>
        <begin position="176"/>
        <end position="290"/>
    </location>
</feature>
<dbReference type="AlphaFoldDB" id="A0A2V1IS98"/>
<keyword evidence="2" id="KW-0540">Nuclease</keyword>
<evidence type="ECO:0000256" key="5">
    <source>
        <dbReference type="ARBA" id="ARBA00035648"/>
    </source>
</evidence>
<protein>
    <submittedName>
        <fullName evidence="8">YicC family protein</fullName>
    </submittedName>
</protein>
<keyword evidence="4" id="KW-0378">Hydrolase</keyword>
<feature type="domain" description="Endoribonuclease YicC-like N-terminal" evidence="6">
    <location>
        <begin position="3"/>
        <end position="156"/>
    </location>
</feature>
<organism evidence="8 9">
    <name type="scientific">Duncaniella muris</name>
    <dbReference type="NCBI Taxonomy" id="2094150"/>
    <lineage>
        <taxon>Bacteria</taxon>
        <taxon>Pseudomonadati</taxon>
        <taxon>Bacteroidota</taxon>
        <taxon>Bacteroidia</taxon>
        <taxon>Bacteroidales</taxon>
        <taxon>Muribaculaceae</taxon>
        <taxon>Duncaniella</taxon>
    </lineage>
</organism>
<gene>
    <name evidence="8" type="ORF">C5O23_03340</name>
</gene>
<dbReference type="Pfam" id="PF08340">
    <property type="entry name" value="YicC-like_C"/>
    <property type="match status" value="1"/>
</dbReference>
<evidence type="ECO:0000256" key="1">
    <source>
        <dbReference type="ARBA" id="ARBA00001968"/>
    </source>
</evidence>
<name>A0A2V1IS98_9BACT</name>
<evidence type="ECO:0000313" key="9">
    <source>
        <dbReference type="Proteomes" id="UP000244905"/>
    </source>
</evidence>
<dbReference type="EMBL" id="PUEC01000005">
    <property type="protein sequence ID" value="PWB03434.1"/>
    <property type="molecule type" value="Genomic_DNA"/>
</dbReference>
<evidence type="ECO:0000256" key="4">
    <source>
        <dbReference type="ARBA" id="ARBA00022801"/>
    </source>
</evidence>
<evidence type="ECO:0000313" key="8">
    <source>
        <dbReference type="EMBL" id="PWB03434.1"/>
    </source>
</evidence>
<dbReference type="NCBIfam" id="TIGR00255">
    <property type="entry name" value="YicC/YloC family endoribonuclease"/>
    <property type="match status" value="1"/>
</dbReference>
<keyword evidence="3" id="KW-0255">Endonuclease</keyword>
<proteinExistence type="inferred from homology"/>
<evidence type="ECO:0000259" key="7">
    <source>
        <dbReference type="Pfam" id="PF08340"/>
    </source>
</evidence>
<evidence type="ECO:0000256" key="2">
    <source>
        <dbReference type="ARBA" id="ARBA00022722"/>
    </source>
</evidence>
<dbReference type="GeneID" id="82525385"/>
<dbReference type="GO" id="GO:0004521">
    <property type="term" value="F:RNA endonuclease activity"/>
    <property type="evidence" value="ECO:0007669"/>
    <property type="project" value="InterPro"/>
</dbReference>
<accession>A0A2V1IS98</accession>
<comment type="caution">
    <text evidence="8">The sequence shown here is derived from an EMBL/GenBank/DDBJ whole genome shotgun (WGS) entry which is preliminary data.</text>
</comment>
<dbReference type="InterPro" id="IPR005229">
    <property type="entry name" value="YicC/YloC-like"/>
</dbReference>
<reference evidence="9" key="1">
    <citation type="submission" date="2018-02" db="EMBL/GenBank/DDBJ databases">
        <authorList>
            <person name="Clavel T."/>
            <person name="Strowig T."/>
        </authorList>
    </citation>
    <scope>NUCLEOTIDE SEQUENCE [LARGE SCALE GENOMIC DNA]</scope>
    <source>
        <strain evidence="9">DSM 103720</strain>
    </source>
</reference>
<dbReference type="PANTHER" id="PTHR30636">
    <property type="entry name" value="UPF0701 PROTEIN YICC"/>
    <property type="match status" value="1"/>
</dbReference>
<comment type="similarity">
    <text evidence="5">Belongs to the YicC/YloC family.</text>
</comment>
<dbReference type="GO" id="GO:0016787">
    <property type="term" value="F:hydrolase activity"/>
    <property type="evidence" value="ECO:0007669"/>
    <property type="project" value="UniProtKB-KW"/>
</dbReference>
<dbReference type="Proteomes" id="UP000244905">
    <property type="component" value="Unassembled WGS sequence"/>
</dbReference>
<dbReference type="InterPro" id="IPR013527">
    <property type="entry name" value="YicC-like_N"/>
</dbReference>
<comment type="cofactor">
    <cofactor evidence="1">
        <name>a divalent metal cation</name>
        <dbReference type="ChEBI" id="CHEBI:60240"/>
    </cofactor>
</comment>
<dbReference type="Pfam" id="PF03755">
    <property type="entry name" value="YicC-like_N"/>
    <property type="match status" value="1"/>
</dbReference>
<dbReference type="InterPro" id="IPR013551">
    <property type="entry name" value="YicC-like_C"/>
</dbReference>
<evidence type="ECO:0000256" key="3">
    <source>
        <dbReference type="ARBA" id="ARBA00022759"/>
    </source>
</evidence>